<evidence type="ECO:0000259" key="2">
    <source>
        <dbReference type="Pfam" id="PF00497"/>
    </source>
</evidence>
<dbReference type="PANTHER" id="PTHR38834">
    <property type="entry name" value="PERIPLASMIC SUBSTRATE BINDING PROTEIN FAMILY 3"/>
    <property type="match status" value="1"/>
</dbReference>
<comment type="caution">
    <text evidence="3">The sequence shown here is derived from an EMBL/GenBank/DDBJ whole genome shotgun (WGS) entry which is preliminary data.</text>
</comment>
<dbReference type="AlphaFoldDB" id="A0A3M2RC92"/>
<dbReference type="InterPro" id="IPR001638">
    <property type="entry name" value="Solute-binding_3/MltF_N"/>
</dbReference>
<reference evidence="3 4" key="1">
    <citation type="submission" date="2018-08" db="EMBL/GenBank/DDBJ databases">
        <title>Whole Genome Sequence of the Moderate Halophilic Marine Bacterium Marinobacter litoralis Sw-45.</title>
        <authorList>
            <person name="Musa H."/>
        </authorList>
    </citation>
    <scope>NUCLEOTIDE SEQUENCE [LARGE SCALE GENOMIC DNA]</scope>
    <source>
        <strain evidence="3 4">Sw-45</strain>
    </source>
</reference>
<dbReference type="RefSeq" id="WP_227537630.1">
    <property type="nucleotide sequence ID" value="NZ_QMDL01000003.1"/>
</dbReference>
<keyword evidence="4" id="KW-1185">Reference proteome</keyword>
<evidence type="ECO:0000256" key="1">
    <source>
        <dbReference type="SAM" id="SignalP"/>
    </source>
</evidence>
<proteinExistence type="predicted"/>
<feature type="domain" description="Solute-binding protein family 3/N-terminal" evidence="2">
    <location>
        <begin position="34"/>
        <end position="250"/>
    </location>
</feature>
<dbReference type="Pfam" id="PF00497">
    <property type="entry name" value="SBP_bac_3"/>
    <property type="match status" value="1"/>
</dbReference>
<evidence type="ECO:0000313" key="4">
    <source>
        <dbReference type="Proteomes" id="UP000265903"/>
    </source>
</evidence>
<name>A0A3M2RC92_9GAMM</name>
<dbReference type="Proteomes" id="UP000265903">
    <property type="component" value="Unassembled WGS sequence"/>
</dbReference>
<protein>
    <submittedName>
        <fullName evidence="3">Bacterial extracellular solute-binding protein, family 3</fullName>
    </submittedName>
</protein>
<feature type="chain" id="PRO_5018265138" evidence="1">
    <location>
        <begin position="26"/>
        <end position="251"/>
    </location>
</feature>
<organism evidence="3 4">
    <name type="scientific">Marinobacter litoralis</name>
    <dbReference type="NCBI Taxonomy" id="187981"/>
    <lineage>
        <taxon>Bacteria</taxon>
        <taxon>Pseudomonadati</taxon>
        <taxon>Pseudomonadota</taxon>
        <taxon>Gammaproteobacteria</taxon>
        <taxon>Pseudomonadales</taxon>
        <taxon>Marinobacteraceae</taxon>
        <taxon>Marinobacter</taxon>
    </lineage>
</organism>
<dbReference type="SUPFAM" id="SSF53850">
    <property type="entry name" value="Periplasmic binding protein-like II"/>
    <property type="match status" value="1"/>
</dbReference>
<sequence>MRKLGQFIALVSVLALGGGAATVSASDKLYIYTENFPPYNMSATGRAFEHNGNEVDGICTEMVKAILDKSGLDHVIKLRNWDYGYKRALSKRNHGIFCTTYTEERAPNFKWVGPLTKNLWTIFAAAGTDLKIDKLEDTKGMLYGGFRNDVMTNYLLQRGYKVSEMESDDINPKRLELGQVDLWISDRLAGPYFASQQDVEGLEPVYSFNESELYLAMNPNTPDEVIQKLQESLEAIKENGMYQAIETKYGL</sequence>
<keyword evidence="1" id="KW-0732">Signal</keyword>
<gene>
    <name evidence="3" type="ORF">DOQ08_02372</name>
</gene>
<accession>A0A3M2RC92</accession>
<dbReference type="Gene3D" id="3.40.190.10">
    <property type="entry name" value="Periplasmic binding protein-like II"/>
    <property type="match status" value="2"/>
</dbReference>
<dbReference type="EMBL" id="QMDL01000003">
    <property type="protein sequence ID" value="RMJ02907.1"/>
    <property type="molecule type" value="Genomic_DNA"/>
</dbReference>
<evidence type="ECO:0000313" key="3">
    <source>
        <dbReference type="EMBL" id="RMJ02907.1"/>
    </source>
</evidence>
<dbReference type="PANTHER" id="PTHR38834:SF3">
    <property type="entry name" value="SOLUTE-BINDING PROTEIN FAMILY 3_N-TERMINAL DOMAIN-CONTAINING PROTEIN"/>
    <property type="match status" value="1"/>
</dbReference>
<feature type="signal peptide" evidence="1">
    <location>
        <begin position="1"/>
        <end position="25"/>
    </location>
</feature>